<keyword evidence="1" id="KW-0645">Protease</keyword>
<dbReference type="RefSeq" id="WP_052475771.1">
    <property type="nucleotide sequence ID" value="NZ_BSEE01000009.1"/>
</dbReference>
<feature type="active site" description="Acyl-thioester intermediate" evidence="4">
    <location>
        <position position="184"/>
    </location>
</feature>
<reference evidence="5" key="5">
    <citation type="submission" date="2016-08" db="EMBL/GenBank/DDBJ databases">
        <authorList>
            <person name="Satsunkevich N.E."/>
            <person name="Valentovich L.N."/>
            <person name="Kolomiets E.I."/>
            <person name="Titok M.A."/>
        </authorList>
    </citation>
    <scope>NUCLEOTIDE SEQUENCE</scope>
    <source>
        <strain evidence="5">72</strain>
        <plasmid evidence="5">pBS72</plasmid>
    </source>
</reference>
<sequence length="215" mass="24651">MRNAKSRSERLRKVLLIFISLSILVGVCSIIYPFIHYANEAQQIENTLEKKPKNIHSTKTKTSKIQVPFPGTPDDVLGKVKIPSVSIELPILNGATEENLKVGATTLRENQKMGKDNYSLAGHHMKKEDLLFGRLDEIEIDDSIYLTDYQFIYQYQVSNKELVDDTQIEILEDHGFQEITLFTCDKPTATEKRTVIHGLYKKAFKYSDKQWEGLN</sequence>
<name>A0A1J0AKL3_BACIU</name>
<evidence type="ECO:0000256" key="2">
    <source>
        <dbReference type="ARBA" id="ARBA00022801"/>
    </source>
</evidence>
<keyword evidence="3" id="KW-0788">Thiol protease</keyword>
<geneLocation type="plasmid" evidence="5">
    <name>pBS72</name>
</geneLocation>
<keyword evidence="2" id="KW-0378">Hydrolase</keyword>
<dbReference type="InterPro" id="IPR005754">
    <property type="entry name" value="Sortase"/>
</dbReference>
<keyword evidence="5" id="KW-0614">Plasmid</keyword>
<dbReference type="AlphaFoldDB" id="A0A1J0AKL3"/>
<dbReference type="InterPro" id="IPR042007">
    <property type="entry name" value="Sortase_A"/>
</dbReference>
<dbReference type="SUPFAM" id="SSF63817">
    <property type="entry name" value="Sortase"/>
    <property type="match status" value="1"/>
</dbReference>
<dbReference type="Gene3D" id="2.40.260.10">
    <property type="entry name" value="Sortase"/>
    <property type="match status" value="1"/>
</dbReference>
<evidence type="ECO:0000256" key="4">
    <source>
        <dbReference type="PIRSR" id="PIRSR605754-1"/>
    </source>
</evidence>
<gene>
    <name evidence="5" type="ORF">pBS72_0070</name>
</gene>
<dbReference type="GO" id="GO:0006508">
    <property type="term" value="P:proteolysis"/>
    <property type="evidence" value="ECO:0007669"/>
    <property type="project" value="UniProtKB-KW"/>
</dbReference>
<dbReference type="InterPro" id="IPR023365">
    <property type="entry name" value="Sortase_dom-sf"/>
</dbReference>
<proteinExistence type="predicted"/>
<reference evidence="5" key="2">
    <citation type="journal article" date="2003" name="Plasmid">
        <title>Bacillus subtilis soil isolates: plasmid replicon analysis and construction of a new theta-replicating vector.</title>
        <authorList>
            <person name="Titok M.A."/>
            <person name="Chapuis J."/>
            <person name="Selezneva Y.V."/>
            <person name="Lagodich A.V."/>
            <person name="Prokulevich V.A."/>
            <person name="Ehrlich S.D."/>
            <person name="Janniere L."/>
        </authorList>
    </citation>
    <scope>NUCLEOTIDE SEQUENCE</scope>
    <source>
        <strain evidence="5">72</strain>
        <plasmid evidence="5">pBS72</plasmid>
    </source>
</reference>
<evidence type="ECO:0000256" key="3">
    <source>
        <dbReference type="ARBA" id="ARBA00022807"/>
    </source>
</evidence>
<accession>A0A1J0AKL3</accession>
<dbReference type="CDD" id="cd06165">
    <property type="entry name" value="Sortase_A"/>
    <property type="match status" value="1"/>
</dbReference>
<dbReference type="Pfam" id="PF04203">
    <property type="entry name" value="Sortase"/>
    <property type="match status" value="1"/>
</dbReference>
<evidence type="ECO:0000256" key="1">
    <source>
        <dbReference type="ARBA" id="ARBA00022670"/>
    </source>
</evidence>
<evidence type="ECO:0000313" key="5">
    <source>
        <dbReference type="EMBL" id="APB62276.1"/>
    </source>
</evidence>
<reference evidence="5" key="4">
    <citation type="journal article" date="2006" name="Microbiology">
        <title>The replicative polymerases PolC and DnaE are required for theta replication of the Bacillus subtilis plasmid pBS72.</title>
        <authorList>
            <person name="Titok M."/>
            <person name="Suski C."/>
            <person name="Dalmais B."/>
            <person name="Ehrlich S.D."/>
            <person name="Janniere L."/>
        </authorList>
    </citation>
    <scope>NUCLEOTIDE SEQUENCE</scope>
    <source>
        <strain evidence="5">72</strain>
        <plasmid evidence="5">pBS72</plasmid>
    </source>
</reference>
<organism evidence="5">
    <name type="scientific">Bacillus subtilis</name>
    <dbReference type="NCBI Taxonomy" id="1423"/>
    <lineage>
        <taxon>Bacteria</taxon>
        <taxon>Bacillati</taxon>
        <taxon>Bacillota</taxon>
        <taxon>Bacilli</taxon>
        <taxon>Bacillales</taxon>
        <taxon>Bacillaceae</taxon>
        <taxon>Bacillus</taxon>
    </lineage>
</organism>
<reference evidence="5" key="3">
    <citation type="journal article" date="2004" name="Mol. Biol. (Mosk.)">
        <title>The replication system of plasmids from Bacillus subtilis environmental isolates.</title>
        <authorList>
            <person name="Lagodich A.V."/>
            <person name="Shtaniuk Iu.V."/>
            <person name="Prozorov A.A."/>
            <person name="Titok M.A."/>
        </authorList>
    </citation>
    <scope>NUCLEOTIDE SEQUENCE</scope>
    <source>
        <strain evidence="5">72</strain>
        <plasmid evidence="5">pBS72</plasmid>
    </source>
</reference>
<dbReference type="NCBIfam" id="TIGR01076">
    <property type="entry name" value="sortase_fam"/>
    <property type="match status" value="1"/>
</dbReference>
<feature type="active site" description="Proton donor/acceptor" evidence="4">
    <location>
        <position position="123"/>
    </location>
</feature>
<protein>
    <submittedName>
        <fullName evidence="5">Class A sortase (SrtA)</fullName>
    </submittedName>
</protein>
<dbReference type="GO" id="GO:0008234">
    <property type="term" value="F:cysteine-type peptidase activity"/>
    <property type="evidence" value="ECO:0007669"/>
    <property type="project" value="UniProtKB-KW"/>
</dbReference>
<reference evidence="5" key="1">
    <citation type="journal article" date="2002" name="Mikrobiologiia">
        <title>Soil strain of Bacillus subtilis harboring a large plasmid that mediates high-frequency conjugal mobilization.</title>
        <authorList>
            <person name="Lotareva O.V."/>
            <person name="Poluektova E.U."/>
            <person name="Titok M.A."/>
            <person name="Prozorov A.A."/>
        </authorList>
    </citation>
    <scope>NUCLEOTIDE SEQUENCE</scope>
    <source>
        <strain evidence="5">72</strain>
        <plasmid evidence="5">pBS72</plasmid>
    </source>
</reference>
<dbReference type="EMBL" id="KX711616">
    <property type="protein sequence ID" value="APB62276.1"/>
    <property type="molecule type" value="Genomic_DNA"/>
</dbReference>